<evidence type="ECO:0000256" key="1">
    <source>
        <dbReference type="ARBA" id="ARBA00009437"/>
    </source>
</evidence>
<comment type="caution">
    <text evidence="6">The sequence shown here is derived from an EMBL/GenBank/DDBJ whole genome shotgun (WGS) entry which is preliminary data.</text>
</comment>
<keyword evidence="7" id="KW-1185">Reference proteome</keyword>
<comment type="similarity">
    <text evidence="1">Belongs to the LysR transcriptional regulatory family.</text>
</comment>
<name>A0A1S1HDU4_9SPHN</name>
<dbReference type="PANTHER" id="PTHR30346:SF28">
    <property type="entry name" value="HTH-TYPE TRANSCRIPTIONAL REGULATOR CYNR"/>
    <property type="match status" value="1"/>
</dbReference>
<dbReference type="Gene3D" id="1.10.10.10">
    <property type="entry name" value="Winged helix-like DNA-binding domain superfamily/Winged helix DNA-binding domain"/>
    <property type="match status" value="2"/>
</dbReference>
<evidence type="ECO:0000313" key="7">
    <source>
        <dbReference type="Proteomes" id="UP000179467"/>
    </source>
</evidence>
<dbReference type="PANTHER" id="PTHR30346">
    <property type="entry name" value="TRANSCRIPTIONAL DUAL REGULATOR HCAR-RELATED"/>
    <property type="match status" value="1"/>
</dbReference>
<dbReference type="PROSITE" id="PS01117">
    <property type="entry name" value="HTH_MARR_1"/>
    <property type="match status" value="1"/>
</dbReference>
<evidence type="ECO:0000259" key="5">
    <source>
        <dbReference type="PROSITE" id="PS50931"/>
    </source>
</evidence>
<dbReference type="InterPro" id="IPR023187">
    <property type="entry name" value="Tscrpt_reg_MarR-type_CS"/>
</dbReference>
<dbReference type="InterPro" id="IPR036390">
    <property type="entry name" value="WH_DNA-bd_sf"/>
</dbReference>
<keyword evidence="2" id="KW-0805">Transcription regulation</keyword>
<evidence type="ECO:0000256" key="2">
    <source>
        <dbReference type="ARBA" id="ARBA00023015"/>
    </source>
</evidence>
<dbReference type="Pfam" id="PF00126">
    <property type="entry name" value="HTH_1"/>
    <property type="match status" value="1"/>
</dbReference>
<proteinExistence type="inferred from homology"/>
<sequence>MPFELNQLRYALCVSRHGSFGRAADVLGTSETIVENIVSALETRVGLTLFEPEGETLRPTAHGGEFLQDAEHLLWRADQVSLRLADARSAARDDTVHGRTHQNLGEPQSFVQALPPGGGRMHLVPSCSGPPDPPQVDPTQRYVDLCRAILAARKRAGRAFGHDLISDPASEMLLDLYVREHEGLTTSITCFWGAASSALGTARRSLTMMERRGFIVRTGDPSDGRRALVKLTPSARELLEECFEVILCSAALSVDEVATGVPRRLAG</sequence>
<dbReference type="RefSeq" id="WP_084652983.1">
    <property type="nucleotide sequence ID" value="NZ_MIPT01000001.1"/>
</dbReference>
<evidence type="ECO:0000256" key="3">
    <source>
        <dbReference type="ARBA" id="ARBA00023125"/>
    </source>
</evidence>
<dbReference type="PROSITE" id="PS50931">
    <property type="entry name" value="HTH_LYSR"/>
    <property type="match status" value="1"/>
</dbReference>
<dbReference type="GO" id="GO:0032993">
    <property type="term" value="C:protein-DNA complex"/>
    <property type="evidence" value="ECO:0007669"/>
    <property type="project" value="TreeGrafter"/>
</dbReference>
<dbReference type="InterPro" id="IPR036388">
    <property type="entry name" value="WH-like_DNA-bd_sf"/>
</dbReference>
<keyword evidence="3" id="KW-0238">DNA-binding</keyword>
<feature type="domain" description="HTH lysR-type" evidence="5">
    <location>
        <begin position="3"/>
        <end position="60"/>
    </location>
</feature>
<dbReference type="EMBL" id="MIPT01000001">
    <property type="protein sequence ID" value="OHT19413.1"/>
    <property type="molecule type" value="Genomic_DNA"/>
</dbReference>
<dbReference type="GO" id="GO:0003700">
    <property type="term" value="F:DNA-binding transcription factor activity"/>
    <property type="evidence" value="ECO:0007669"/>
    <property type="project" value="InterPro"/>
</dbReference>
<accession>A0A1S1HDU4</accession>
<dbReference type="SMART" id="SM00347">
    <property type="entry name" value="HTH_MARR"/>
    <property type="match status" value="1"/>
</dbReference>
<dbReference type="GO" id="GO:0003677">
    <property type="term" value="F:DNA binding"/>
    <property type="evidence" value="ECO:0007669"/>
    <property type="project" value="UniProtKB-KW"/>
</dbReference>
<reference evidence="6 7" key="1">
    <citation type="submission" date="2016-09" db="EMBL/GenBank/DDBJ databases">
        <title>Metabolic pathway, cell adaptation mechanisms and a novel monoxygenase revealed through proteogenomic-transcription analysis of a Sphingomonas haloaromaticamans strain degrading the fungicide ortho-phenylphenol.</title>
        <authorList>
            <person name="Perruchon C."/>
            <person name="Papadopoulou E.S."/>
            <person name="Rousidou C."/>
            <person name="Vasileiadis S."/>
            <person name="Tanou G."/>
            <person name="Amoutzias G."/>
            <person name="Molassiotis A."/>
            <person name="Karpouzas D.G."/>
        </authorList>
    </citation>
    <scope>NUCLEOTIDE SEQUENCE [LARGE SCALE GENOMIC DNA]</scope>
    <source>
        <strain evidence="6 7">P3</strain>
    </source>
</reference>
<dbReference type="SUPFAM" id="SSF46785">
    <property type="entry name" value="Winged helix' DNA-binding domain"/>
    <property type="match status" value="2"/>
</dbReference>
<keyword evidence="4" id="KW-0804">Transcription</keyword>
<dbReference type="InterPro" id="IPR000847">
    <property type="entry name" value="LysR_HTH_N"/>
</dbReference>
<dbReference type="InterPro" id="IPR000835">
    <property type="entry name" value="HTH_MarR-typ"/>
</dbReference>
<dbReference type="OrthoDB" id="7594920at2"/>
<evidence type="ECO:0000256" key="4">
    <source>
        <dbReference type="ARBA" id="ARBA00023163"/>
    </source>
</evidence>
<dbReference type="AlphaFoldDB" id="A0A1S1HDU4"/>
<protein>
    <submittedName>
        <fullName evidence="6">Bacterial regulatory helix-turn-helix protein, lysR family</fullName>
    </submittedName>
</protein>
<organism evidence="6 7">
    <name type="scientific">Edaphosphingomonas haloaromaticamans</name>
    <dbReference type="NCBI Taxonomy" id="653954"/>
    <lineage>
        <taxon>Bacteria</taxon>
        <taxon>Pseudomonadati</taxon>
        <taxon>Pseudomonadota</taxon>
        <taxon>Alphaproteobacteria</taxon>
        <taxon>Sphingomonadales</taxon>
        <taxon>Rhizorhabdaceae</taxon>
        <taxon>Edaphosphingomonas</taxon>
    </lineage>
</organism>
<evidence type="ECO:0000313" key="6">
    <source>
        <dbReference type="EMBL" id="OHT19413.1"/>
    </source>
</evidence>
<gene>
    <name evidence="6" type="ORF">BHE75_01398</name>
</gene>
<dbReference type="Proteomes" id="UP000179467">
    <property type="component" value="Unassembled WGS sequence"/>
</dbReference>